<protein>
    <submittedName>
        <fullName evidence="1">Uncharacterized protein</fullName>
    </submittedName>
</protein>
<organism evidence="1 2">
    <name type="scientific">Hyaloscypha bicolor E</name>
    <dbReference type="NCBI Taxonomy" id="1095630"/>
    <lineage>
        <taxon>Eukaryota</taxon>
        <taxon>Fungi</taxon>
        <taxon>Dikarya</taxon>
        <taxon>Ascomycota</taxon>
        <taxon>Pezizomycotina</taxon>
        <taxon>Leotiomycetes</taxon>
        <taxon>Helotiales</taxon>
        <taxon>Hyaloscyphaceae</taxon>
        <taxon>Hyaloscypha</taxon>
        <taxon>Hyaloscypha bicolor</taxon>
    </lineage>
</organism>
<keyword evidence="2" id="KW-1185">Reference proteome</keyword>
<reference evidence="1 2" key="1">
    <citation type="submission" date="2016-04" db="EMBL/GenBank/DDBJ databases">
        <title>A degradative enzymes factory behind the ericoid mycorrhizal symbiosis.</title>
        <authorList>
            <consortium name="DOE Joint Genome Institute"/>
            <person name="Martino E."/>
            <person name="Morin E."/>
            <person name="Grelet G."/>
            <person name="Kuo A."/>
            <person name="Kohler A."/>
            <person name="Daghino S."/>
            <person name="Barry K."/>
            <person name="Choi C."/>
            <person name="Cichocki N."/>
            <person name="Clum A."/>
            <person name="Copeland A."/>
            <person name="Hainaut M."/>
            <person name="Haridas S."/>
            <person name="Labutti K."/>
            <person name="Lindquist E."/>
            <person name="Lipzen A."/>
            <person name="Khouja H.-R."/>
            <person name="Murat C."/>
            <person name="Ohm R."/>
            <person name="Olson A."/>
            <person name="Spatafora J."/>
            <person name="Veneault-Fourrey C."/>
            <person name="Henrissat B."/>
            <person name="Grigoriev I."/>
            <person name="Martin F."/>
            <person name="Perotto S."/>
        </authorList>
    </citation>
    <scope>NUCLEOTIDE SEQUENCE [LARGE SCALE GENOMIC DNA]</scope>
    <source>
        <strain evidence="1 2">E</strain>
    </source>
</reference>
<accession>A0A2J6TE56</accession>
<dbReference type="AlphaFoldDB" id="A0A2J6TE56"/>
<evidence type="ECO:0000313" key="1">
    <source>
        <dbReference type="EMBL" id="PMD61307.1"/>
    </source>
</evidence>
<dbReference type="InParanoid" id="A0A2J6TE56"/>
<name>A0A2J6TE56_9HELO</name>
<proteinExistence type="predicted"/>
<dbReference type="RefSeq" id="XP_024738211.1">
    <property type="nucleotide sequence ID" value="XM_024872239.1"/>
</dbReference>
<evidence type="ECO:0000313" key="2">
    <source>
        <dbReference type="Proteomes" id="UP000235371"/>
    </source>
</evidence>
<dbReference type="GeneID" id="36580320"/>
<gene>
    <name evidence="1" type="ORF">K444DRAFT_367269</name>
</gene>
<sequence>MSKRTYSSSSCSNPRPIYFVLSFIFSFLTSLSSASSASFTFRFSFSCLASDAEPRLELQYLRPQPPQSFYFKYTPIPRF</sequence>
<dbReference type="Proteomes" id="UP000235371">
    <property type="component" value="Unassembled WGS sequence"/>
</dbReference>
<dbReference type="EMBL" id="KZ613786">
    <property type="protein sequence ID" value="PMD61307.1"/>
    <property type="molecule type" value="Genomic_DNA"/>
</dbReference>